<accession>A0A2W5NEE6</accession>
<name>A0A2W5NEE6_9BACT</name>
<protein>
    <submittedName>
        <fullName evidence="1">Type IV secretion protein DotN</fullName>
    </submittedName>
</protein>
<dbReference type="EMBL" id="QFQB01000001">
    <property type="protein sequence ID" value="PZQ49135.1"/>
    <property type="molecule type" value="Genomic_DNA"/>
</dbReference>
<dbReference type="Proteomes" id="UP000249417">
    <property type="component" value="Unassembled WGS sequence"/>
</dbReference>
<dbReference type="AlphaFoldDB" id="A0A2W5NEE6"/>
<gene>
    <name evidence="1" type="ORF">DI551_00345</name>
</gene>
<proteinExistence type="predicted"/>
<evidence type="ECO:0000313" key="2">
    <source>
        <dbReference type="Proteomes" id="UP000249417"/>
    </source>
</evidence>
<reference evidence="1 2" key="1">
    <citation type="submission" date="2017-08" db="EMBL/GenBank/DDBJ databases">
        <title>Infants hospitalized years apart are colonized by the same room-sourced microbial strains.</title>
        <authorList>
            <person name="Brooks B."/>
            <person name="Olm M.R."/>
            <person name="Firek B.A."/>
            <person name="Baker R."/>
            <person name="Thomas B.C."/>
            <person name="Morowitz M.J."/>
            <person name="Banfield J.F."/>
        </authorList>
    </citation>
    <scope>NUCLEOTIDE SEQUENCE [LARGE SCALE GENOMIC DNA]</scope>
    <source>
        <strain evidence="1">S2_005_002_R2_29</strain>
    </source>
</reference>
<sequence length="228" mass="25717">MKLLPINLGIVRSSGNAQAVERAAVLLQELRPKILERDNHTCRFCGFQSQKYQEVHCLNANPEDVRPDNLVTACIFCQQCFDLEKASAMNSGVLVWLPEIEQAELSHVARSIYVARISQGSMADSARTALDAIMGRREDAKARMATDDPFFLANVLRDFLGPKHYAARTEKLAGIRLFPLDRRNITEGELKFNQFPQILAYWRSKDGPFGPYPPAQWKTVYAKMKTAA</sequence>
<evidence type="ECO:0000313" key="1">
    <source>
        <dbReference type="EMBL" id="PZQ49135.1"/>
    </source>
</evidence>
<organism evidence="1 2">
    <name type="scientific">Micavibrio aeruginosavorus</name>
    <dbReference type="NCBI Taxonomy" id="349221"/>
    <lineage>
        <taxon>Bacteria</taxon>
        <taxon>Pseudomonadati</taxon>
        <taxon>Bdellovibrionota</taxon>
        <taxon>Bdellovibrionia</taxon>
        <taxon>Bdellovibrionales</taxon>
        <taxon>Pseudobdellovibrionaceae</taxon>
        <taxon>Micavibrio</taxon>
    </lineage>
</organism>
<comment type="caution">
    <text evidence="1">The sequence shown here is derived from an EMBL/GenBank/DDBJ whole genome shotgun (WGS) entry which is preliminary data.</text>
</comment>